<name>A0A1R3INV6_COCAP</name>
<reference evidence="5 6" key="1">
    <citation type="submission" date="2013-09" db="EMBL/GenBank/DDBJ databases">
        <title>Corchorus capsularis genome sequencing.</title>
        <authorList>
            <person name="Alam M."/>
            <person name="Haque M.S."/>
            <person name="Islam M.S."/>
            <person name="Emdad E.M."/>
            <person name="Islam M.M."/>
            <person name="Ahmed B."/>
            <person name="Halim A."/>
            <person name="Hossen Q.M.M."/>
            <person name="Hossain M.Z."/>
            <person name="Ahmed R."/>
            <person name="Khan M.M."/>
            <person name="Islam R."/>
            <person name="Rashid M.M."/>
            <person name="Khan S.A."/>
            <person name="Rahman M.S."/>
            <person name="Alam M."/>
        </authorList>
    </citation>
    <scope>NUCLEOTIDE SEQUENCE [LARGE SCALE GENOMIC DNA]</scope>
    <source>
        <strain evidence="6">cv. CVL-1</strain>
        <tissue evidence="5">Whole seedling</tissue>
    </source>
</reference>
<feature type="region of interest" description="Disordered" evidence="3">
    <location>
        <begin position="230"/>
        <end position="254"/>
    </location>
</feature>
<dbReference type="CDD" id="cd00167">
    <property type="entry name" value="SANT"/>
    <property type="match status" value="1"/>
</dbReference>
<dbReference type="STRING" id="210143.A0A1R3INV6"/>
<sequence length="422" mass="46965">MEDVQGRSGGFGSYGNLLCRSSLYKPSPPLSAIDRFLWGQTQSRSSQQYSTQRNVETKSNPPSFSTDQPLLRGFYLSTNDGIGIGGYLSGVSSSWQTKLEEISFVDGLLLDGENLALTDEKNPNINMEMKQVKATVKNFSNKGVGKRIKKVVSTALIKGQWTDDEDRWAEIAKFIPGRTENAIKNHWNATKRRQNSRKKNKQQNNNDKNQNGSKLPQSSILQDYIRSCQNLNNSSSSNHRSNAANSSTASASSSTTFSEDLSLSSSQFKYFLPDQPSSESDHNSDHQPLITQTYDEELLFMQNFFGNDNNNNVHQLDQPRVDNLSNGVQKCSNPADHGTGFFSSSIINSCVEEEEEEQPRTGYLFSDLYLSRLLNGSPATTGSSAFSTGYSYTNMKAEQASSQGRKEMDLFEMVSSSQFFGR</sequence>
<feature type="compositionally biased region" description="Low complexity" evidence="3">
    <location>
        <begin position="44"/>
        <end position="53"/>
    </location>
</feature>
<comment type="subcellular location">
    <subcellularLocation>
        <location evidence="1">Nucleus</location>
    </subcellularLocation>
</comment>
<dbReference type="Gramene" id="OMO84262">
    <property type="protein sequence ID" value="OMO84262"/>
    <property type="gene ID" value="CCACVL1_10907"/>
</dbReference>
<proteinExistence type="predicted"/>
<organism evidence="5 6">
    <name type="scientific">Corchorus capsularis</name>
    <name type="common">Jute</name>
    <dbReference type="NCBI Taxonomy" id="210143"/>
    <lineage>
        <taxon>Eukaryota</taxon>
        <taxon>Viridiplantae</taxon>
        <taxon>Streptophyta</taxon>
        <taxon>Embryophyta</taxon>
        <taxon>Tracheophyta</taxon>
        <taxon>Spermatophyta</taxon>
        <taxon>Magnoliopsida</taxon>
        <taxon>eudicotyledons</taxon>
        <taxon>Gunneridae</taxon>
        <taxon>Pentapetalae</taxon>
        <taxon>rosids</taxon>
        <taxon>malvids</taxon>
        <taxon>Malvales</taxon>
        <taxon>Malvaceae</taxon>
        <taxon>Grewioideae</taxon>
        <taxon>Apeibeae</taxon>
        <taxon>Corchorus</taxon>
    </lineage>
</organism>
<gene>
    <name evidence="5" type="ORF">CCACVL1_10907</name>
</gene>
<feature type="region of interest" description="Disordered" evidence="3">
    <location>
        <begin position="182"/>
        <end position="217"/>
    </location>
</feature>
<evidence type="ECO:0000256" key="2">
    <source>
        <dbReference type="ARBA" id="ARBA00023242"/>
    </source>
</evidence>
<evidence type="ECO:0000313" key="5">
    <source>
        <dbReference type="EMBL" id="OMO84262.1"/>
    </source>
</evidence>
<dbReference type="EMBL" id="AWWV01009739">
    <property type="protein sequence ID" value="OMO84262.1"/>
    <property type="molecule type" value="Genomic_DNA"/>
</dbReference>
<dbReference type="Gene3D" id="1.10.10.60">
    <property type="entry name" value="Homeodomain-like"/>
    <property type="match status" value="1"/>
</dbReference>
<feature type="compositionally biased region" description="Low complexity" evidence="3">
    <location>
        <begin position="202"/>
        <end position="211"/>
    </location>
</feature>
<dbReference type="InterPro" id="IPR017930">
    <property type="entry name" value="Myb_dom"/>
</dbReference>
<dbReference type="Proteomes" id="UP000188268">
    <property type="component" value="Unassembled WGS sequence"/>
</dbReference>
<protein>
    <recommendedName>
        <fullName evidence="4">HTH myb-type domain-containing protein</fullName>
    </recommendedName>
</protein>
<keyword evidence="2" id="KW-0539">Nucleus</keyword>
<keyword evidence="6" id="KW-1185">Reference proteome</keyword>
<feature type="domain" description="HTH myb-type" evidence="4">
    <location>
        <begin position="167"/>
        <end position="195"/>
    </location>
</feature>
<accession>A0A1R3INV6</accession>
<dbReference type="InterPro" id="IPR001005">
    <property type="entry name" value="SANT/Myb"/>
</dbReference>
<dbReference type="AlphaFoldDB" id="A0A1R3INV6"/>
<evidence type="ECO:0000256" key="3">
    <source>
        <dbReference type="SAM" id="MobiDB-lite"/>
    </source>
</evidence>
<dbReference type="PROSITE" id="PS51294">
    <property type="entry name" value="HTH_MYB"/>
    <property type="match status" value="1"/>
</dbReference>
<dbReference type="GO" id="GO:0005634">
    <property type="term" value="C:nucleus"/>
    <property type="evidence" value="ECO:0007669"/>
    <property type="project" value="UniProtKB-SubCell"/>
</dbReference>
<dbReference type="Pfam" id="PF00249">
    <property type="entry name" value="Myb_DNA-binding"/>
    <property type="match status" value="1"/>
</dbReference>
<evidence type="ECO:0000313" key="6">
    <source>
        <dbReference type="Proteomes" id="UP000188268"/>
    </source>
</evidence>
<dbReference type="InterPro" id="IPR009057">
    <property type="entry name" value="Homeodomain-like_sf"/>
</dbReference>
<feature type="compositionally biased region" description="Basic residues" evidence="3">
    <location>
        <begin position="189"/>
        <end position="201"/>
    </location>
</feature>
<comment type="caution">
    <text evidence="5">The sequence shown here is derived from an EMBL/GenBank/DDBJ whole genome shotgun (WGS) entry which is preliminary data.</text>
</comment>
<feature type="region of interest" description="Disordered" evidence="3">
    <location>
        <begin position="44"/>
        <end position="64"/>
    </location>
</feature>
<evidence type="ECO:0000256" key="1">
    <source>
        <dbReference type="ARBA" id="ARBA00004123"/>
    </source>
</evidence>
<dbReference type="SUPFAM" id="SSF46689">
    <property type="entry name" value="Homeodomain-like"/>
    <property type="match status" value="1"/>
</dbReference>
<dbReference type="OrthoDB" id="2143914at2759"/>
<evidence type="ECO:0000259" key="4">
    <source>
        <dbReference type="PROSITE" id="PS51294"/>
    </source>
</evidence>
<dbReference type="OMA" id="KCIPGRT"/>